<gene>
    <name evidence="2" type="ORF">PHYBOEH_004481</name>
</gene>
<feature type="compositionally biased region" description="Polar residues" evidence="1">
    <location>
        <begin position="141"/>
        <end position="150"/>
    </location>
</feature>
<evidence type="ECO:0000313" key="2">
    <source>
        <dbReference type="EMBL" id="KAG7394924.1"/>
    </source>
</evidence>
<reference evidence="2" key="1">
    <citation type="submission" date="2021-02" db="EMBL/GenBank/DDBJ databases">
        <authorList>
            <person name="Palmer J.M."/>
        </authorList>
    </citation>
    <scope>NUCLEOTIDE SEQUENCE</scope>
    <source>
        <strain evidence="2">SCRP23</strain>
    </source>
</reference>
<name>A0A8T1WQV0_9STRA</name>
<dbReference type="EMBL" id="JAGDFL010000236">
    <property type="protein sequence ID" value="KAG7394924.1"/>
    <property type="molecule type" value="Genomic_DNA"/>
</dbReference>
<accession>A0A8T1WQV0</accession>
<keyword evidence="3" id="KW-1185">Reference proteome</keyword>
<evidence type="ECO:0000313" key="3">
    <source>
        <dbReference type="Proteomes" id="UP000693981"/>
    </source>
</evidence>
<dbReference type="Proteomes" id="UP000693981">
    <property type="component" value="Unassembled WGS sequence"/>
</dbReference>
<comment type="caution">
    <text evidence="2">The sequence shown here is derived from an EMBL/GenBank/DDBJ whole genome shotgun (WGS) entry which is preliminary data.</text>
</comment>
<feature type="compositionally biased region" description="Polar residues" evidence="1">
    <location>
        <begin position="1"/>
        <end position="13"/>
    </location>
</feature>
<dbReference type="AlphaFoldDB" id="A0A8T1WQV0"/>
<feature type="region of interest" description="Disordered" evidence="1">
    <location>
        <begin position="1"/>
        <end position="193"/>
    </location>
</feature>
<feature type="compositionally biased region" description="Polar residues" evidence="1">
    <location>
        <begin position="27"/>
        <end position="44"/>
    </location>
</feature>
<dbReference type="OrthoDB" id="107839at2759"/>
<proteinExistence type="predicted"/>
<sequence length="446" mass="48815">MQRRQVGNASPSSGDGVARRSLMNPFAVQSTPFQSSNQQSSTYLQYPGMAAPTTSLRRQQEQQSESQHVLGRFWQPAATTEPPAYGRHGQQPRHGGSFDLGFNDMLDTPGGSSGGRSRSETTESQEISMTGFDLNSFHDGATNSSQSRMASGSEEHVAPTQRGTLRARPPAPKTPSSTEGDKQTGAEPADAEETLRMVNAVYSQLNGLEDDPDLAQHKLDDKNERCDFHSCPNRARVSQAYGKFCNRHVIVAPCGFPGCRDKAADQAVMCSKHLKEGKEALYNILTNRPQNVPVCRQFGCFKNDQGRGYCRGHEKLLMATGRLPPHVNKRRLNISNPVQTGGSDLPCRVKTCELDAVRGGLCDTHFRAFQTGSLSVDQLSLDSQQQRRDQELANAAAVAAAAAEAKQASPTASGKLKKYLCKVDKWALLKQSSVFSYCEFLLSFFY</sequence>
<organism evidence="2 3">
    <name type="scientific">Phytophthora boehmeriae</name>
    <dbReference type="NCBI Taxonomy" id="109152"/>
    <lineage>
        <taxon>Eukaryota</taxon>
        <taxon>Sar</taxon>
        <taxon>Stramenopiles</taxon>
        <taxon>Oomycota</taxon>
        <taxon>Peronosporomycetes</taxon>
        <taxon>Peronosporales</taxon>
        <taxon>Peronosporaceae</taxon>
        <taxon>Phytophthora</taxon>
    </lineage>
</organism>
<protein>
    <submittedName>
        <fullName evidence="2">Uncharacterized protein</fullName>
    </submittedName>
</protein>
<evidence type="ECO:0000256" key="1">
    <source>
        <dbReference type="SAM" id="MobiDB-lite"/>
    </source>
</evidence>